<sequence length="30" mass="3141">MLRHWPCPPAHPACSPGPWPALPPSPATAP</sequence>
<evidence type="ECO:0000256" key="1">
    <source>
        <dbReference type="SAM" id="MobiDB-lite"/>
    </source>
</evidence>
<reference evidence="2" key="1">
    <citation type="journal article" date="2021" name="Proc. Natl. Acad. Sci. U.S.A.">
        <title>A Catalog of Tens of Thousands of Viruses from Human Metagenomes Reveals Hidden Associations with Chronic Diseases.</title>
        <authorList>
            <person name="Tisza M.J."/>
            <person name="Buck C.B."/>
        </authorList>
    </citation>
    <scope>NUCLEOTIDE SEQUENCE</scope>
    <source>
        <strain evidence="2">Ct2kB26</strain>
    </source>
</reference>
<name>A0A8S5PA16_9CAUD</name>
<organism evidence="2">
    <name type="scientific">Siphoviridae sp. ct2kB26</name>
    <dbReference type="NCBI Taxonomy" id="2825317"/>
    <lineage>
        <taxon>Viruses</taxon>
        <taxon>Duplodnaviria</taxon>
        <taxon>Heunggongvirae</taxon>
        <taxon>Uroviricota</taxon>
        <taxon>Caudoviricetes</taxon>
    </lineage>
</organism>
<feature type="region of interest" description="Disordered" evidence="1">
    <location>
        <begin position="1"/>
        <end position="30"/>
    </location>
</feature>
<evidence type="ECO:0000313" key="2">
    <source>
        <dbReference type="EMBL" id="DAE03233.1"/>
    </source>
</evidence>
<protein>
    <submittedName>
        <fullName evidence="2">Uncharacterized protein</fullName>
    </submittedName>
</protein>
<accession>A0A8S5PA16</accession>
<proteinExistence type="predicted"/>
<dbReference type="EMBL" id="BK015360">
    <property type="protein sequence ID" value="DAE03233.1"/>
    <property type="molecule type" value="Genomic_DNA"/>
</dbReference>